<proteinExistence type="predicted"/>
<dbReference type="GO" id="GO:0004523">
    <property type="term" value="F:RNA-DNA hybrid ribonuclease activity"/>
    <property type="evidence" value="ECO:0007669"/>
    <property type="project" value="InterPro"/>
</dbReference>
<reference evidence="3" key="1">
    <citation type="journal article" date="2017" name="Front. Plant Sci.">
        <title>Climate Clever Clovers: New Paradigm to Reduce the Environmental Footprint of Ruminants by Breeding Low Methanogenic Forages Utilizing Haplotype Variation.</title>
        <authorList>
            <person name="Kaur P."/>
            <person name="Appels R."/>
            <person name="Bayer P.E."/>
            <person name="Keeble-Gagnere G."/>
            <person name="Wang J."/>
            <person name="Hirakawa H."/>
            <person name="Shirasawa K."/>
            <person name="Vercoe P."/>
            <person name="Stefanova K."/>
            <person name="Durmic Z."/>
            <person name="Nichols P."/>
            <person name="Revell C."/>
            <person name="Isobe S.N."/>
            <person name="Edwards D."/>
            <person name="Erskine W."/>
        </authorList>
    </citation>
    <scope>NUCLEOTIDE SEQUENCE [LARGE SCALE GENOMIC DNA]</scope>
    <source>
        <strain evidence="3">cv. Daliak</strain>
    </source>
</reference>
<organism evidence="2 3">
    <name type="scientific">Trifolium subterraneum</name>
    <name type="common">Subterranean clover</name>
    <dbReference type="NCBI Taxonomy" id="3900"/>
    <lineage>
        <taxon>Eukaryota</taxon>
        <taxon>Viridiplantae</taxon>
        <taxon>Streptophyta</taxon>
        <taxon>Embryophyta</taxon>
        <taxon>Tracheophyta</taxon>
        <taxon>Spermatophyta</taxon>
        <taxon>Magnoliopsida</taxon>
        <taxon>eudicotyledons</taxon>
        <taxon>Gunneridae</taxon>
        <taxon>Pentapetalae</taxon>
        <taxon>rosids</taxon>
        <taxon>fabids</taxon>
        <taxon>Fabales</taxon>
        <taxon>Fabaceae</taxon>
        <taxon>Papilionoideae</taxon>
        <taxon>50 kb inversion clade</taxon>
        <taxon>NPAAA clade</taxon>
        <taxon>Hologalegina</taxon>
        <taxon>IRL clade</taxon>
        <taxon>Trifolieae</taxon>
        <taxon>Trifolium</taxon>
    </lineage>
</organism>
<sequence length="135" mass="15317">MAFTKTIEGHPEIREAEAVAMLETLKWLQHYRMQRFHIEIDCIQVVQGIEGKNRNNMEFGNVTGEIVHDETSNNNFILQLVDNAISKALKSKQKNTTLNDVSSCAIPETTLKVVIVSDDDFDEVVKADIQMLKQV</sequence>
<dbReference type="InterPro" id="IPR002156">
    <property type="entry name" value="RNaseH_domain"/>
</dbReference>
<dbReference type="Pfam" id="PF13456">
    <property type="entry name" value="RVT_3"/>
    <property type="match status" value="1"/>
</dbReference>
<protein>
    <recommendedName>
        <fullName evidence="1">RNase H type-1 domain-containing protein</fullName>
    </recommendedName>
</protein>
<dbReference type="AlphaFoldDB" id="A0A2Z6MCI5"/>
<name>A0A2Z6MCI5_TRISU</name>
<gene>
    <name evidence="2" type="ORF">TSUD_364620</name>
</gene>
<evidence type="ECO:0000259" key="1">
    <source>
        <dbReference type="Pfam" id="PF13456"/>
    </source>
</evidence>
<accession>A0A2Z6MCI5</accession>
<feature type="domain" description="RNase H type-1" evidence="1">
    <location>
        <begin position="3"/>
        <end position="71"/>
    </location>
</feature>
<evidence type="ECO:0000313" key="3">
    <source>
        <dbReference type="Proteomes" id="UP000242715"/>
    </source>
</evidence>
<dbReference type="EMBL" id="DF973425">
    <property type="protein sequence ID" value="GAU30416.1"/>
    <property type="molecule type" value="Genomic_DNA"/>
</dbReference>
<evidence type="ECO:0000313" key="2">
    <source>
        <dbReference type="EMBL" id="GAU30416.1"/>
    </source>
</evidence>
<dbReference type="Proteomes" id="UP000242715">
    <property type="component" value="Unassembled WGS sequence"/>
</dbReference>
<dbReference type="GO" id="GO:0003676">
    <property type="term" value="F:nucleic acid binding"/>
    <property type="evidence" value="ECO:0007669"/>
    <property type="project" value="InterPro"/>
</dbReference>
<keyword evidence="3" id="KW-1185">Reference proteome</keyword>